<keyword evidence="2" id="KW-0349">Heme</keyword>
<sequence length="1357" mass="155554">MDFNNDFTFYQVGLAEKDDKEARDLASKIGDITLRDELANNTVSRTHVILNDKLSNDINSRKQATVGSLDFNSSSKQSSTLPTEEVRKDAGKVVKKSKKQGIAVRKHAVRTKVPFEKGYSQMDWLKLTRTHPDLAELKGQSNKRLIPMSEVKQHQSEGSMWTVLRGRVYNLSPYMKFHPGGTEILMKAVGKDCTSLFDKYHAWVNAEFLLEECLIGTLDDRHRRFYDMLRISLKKLSSLASQQLGMLWGVKDELTELKSSVSAIKAVVLDAEEQTKSHFLKDWLEKLKEALYDAEDVLDEISCEAVRRGRKAKQVRIFFSRYNPIAFDYKMTCQIKNVRERLEVIAAERKNFHLTEIIGQKTQHGSFDQIHMGAETHSFSNNEEVIGRDDHKRVIKDLLQDMNVKDNISFIAIVGMSGIGKTTLARSLFNDSQVSQCFDLKIWVWVSQNFEVKIVVEKIIESATNSRPNVHGMESLQTQLQKMLQGKKYLLVMDDIWNESEQKWFELKNLLMGGARGSKIMITKRDSTLAVEISNMTSLITLKGLSESDSWSLFKKVAFMDGIEPENPKLIQLGKEILVKCGGVPLVIRHIGRLLYIQKSEEEWISFKNNQLLEVIQRDHDMASILKLSYNHLSSNLKQCFAYSSLLLKYRLIHKDELIRQWVAQGFVQSLSGCKSMEDTANDYFMELCWRFFYENFNDEHNFEDDVYIHDVMHDLARMVAGNEYVGGNQNHDHVVAESTRHILFDREIGIWEQVPSKLLKAKGLRTFILSNDILDRKNQMNEVVLDELFCRFSRLRVLDLKYSNIKRVPDSIKRLTHLRYLDLSGNYMKSLPNSVTALVNLQTLNLKQCYALKKLPRGTRNLVNLRHLNISDSTHLTHMPEGMGKLTCLQTLSSFVLDSHSHRLGSKLIELNGLNDLRGSLEIIGLENLKFTPSEASLANLKEKKGLRHLKLIWKNLSGDEHRFQADEEILAGLEPNPAIESFRISGYFGVKLPNWLSLSSPLMKLTRIMIVNCKRLQNLPQIQHLPALKSLYLVNLTSLKFIDNTDPYSSALFFPSLESLCLMDMLNLEAWWERESMVEEESLPTFPCLTILSISNCPKLATMPGHPPLTDITLDGVGLQMMSSRRSSSNTSPSSSLKSLELKGIEDLKNLSHKLRQNLNSLKFLYITECENLVNSLFDDTRNSSTSTRNYTELGDAMQWKFLLNLKFLRLENLPKLVSLPIEVQHWTALKFLIISKCPNFSSLPEWIGGMVSLQELEILECPKLKSLPEGIRELKALNHLRIAGCRELEERCREGAEDWPKIAHVPHFWRFLSYYKRYENAADFNTKQPSLSSGSEAKRGIWRKMKVYLITKGG</sequence>
<dbReference type="InterPro" id="IPR001611">
    <property type="entry name" value="Leu-rich_rpt"/>
</dbReference>
<dbReference type="PROSITE" id="PS51450">
    <property type="entry name" value="LRR"/>
    <property type="match status" value="1"/>
</dbReference>
<dbReference type="Pfam" id="PF00931">
    <property type="entry name" value="NB-ARC"/>
    <property type="match status" value="1"/>
</dbReference>
<dbReference type="GO" id="GO:0020037">
    <property type="term" value="F:heme binding"/>
    <property type="evidence" value="ECO:0007669"/>
    <property type="project" value="InterPro"/>
</dbReference>
<dbReference type="GeneID" id="111488319"/>
<evidence type="ECO:0000313" key="11">
    <source>
        <dbReference type="RefSeq" id="XP_022991784.1"/>
    </source>
</evidence>
<accession>A0A6J1JVS7</accession>
<dbReference type="InterPro" id="IPR002182">
    <property type="entry name" value="NB-ARC"/>
</dbReference>
<dbReference type="OrthoDB" id="5279713at2759"/>
<dbReference type="Proteomes" id="UP000504608">
    <property type="component" value="Unplaced"/>
</dbReference>
<dbReference type="SUPFAM" id="SSF52058">
    <property type="entry name" value="L domain-like"/>
    <property type="match status" value="1"/>
</dbReference>
<dbReference type="PANTHER" id="PTHR36766">
    <property type="entry name" value="PLANT BROAD-SPECTRUM MILDEW RESISTANCE PROTEIN RPW8"/>
    <property type="match status" value="1"/>
</dbReference>
<dbReference type="FunFam" id="3.10.120.10:FF:000001">
    <property type="entry name" value="Cytochrome b5 reductase 4"/>
    <property type="match status" value="1"/>
</dbReference>
<keyword evidence="1" id="KW-0433">Leucine-rich repeat</keyword>
<evidence type="ECO:0000256" key="2">
    <source>
        <dbReference type="ARBA" id="ARBA00022617"/>
    </source>
</evidence>
<dbReference type="Pfam" id="PF18052">
    <property type="entry name" value="Rx_N"/>
    <property type="match status" value="1"/>
</dbReference>
<name>A0A6J1JVS7_CUCMA</name>
<dbReference type="InterPro" id="IPR058922">
    <property type="entry name" value="WHD_DRP"/>
</dbReference>
<keyword evidence="3" id="KW-0479">Metal-binding</keyword>
<dbReference type="Pfam" id="PF23598">
    <property type="entry name" value="LRR_14"/>
    <property type="match status" value="1"/>
</dbReference>
<dbReference type="InterPro" id="IPR041118">
    <property type="entry name" value="Rx_N"/>
</dbReference>
<evidence type="ECO:0000256" key="7">
    <source>
        <dbReference type="ARBA" id="ARBA00022840"/>
    </source>
</evidence>
<dbReference type="InterPro" id="IPR018506">
    <property type="entry name" value="Cyt_B5_heme-BS"/>
</dbReference>
<dbReference type="FunFam" id="3.40.50.300:FF:001091">
    <property type="entry name" value="Probable disease resistance protein At1g61300"/>
    <property type="match status" value="1"/>
</dbReference>
<dbReference type="PROSITE" id="PS50255">
    <property type="entry name" value="CYTOCHROME_B5_2"/>
    <property type="match status" value="1"/>
</dbReference>
<dbReference type="GO" id="GO:0051707">
    <property type="term" value="P:response to other organism"/>
    <property type="evidence" value="ECO:0007669"/>
    <property type="project" value="UniProtKB-ARBA"/>
</dbReference>
<dbReference type="InterPro" id="IPR036400">
    <property type="entry name" value="Cyt_B5-like_heme/steroid_sf"/>
</dbReference>
<evidence type="ECO:0000256" key="5">
    <source>
        <dbReference type="ARBA" id="ARBA00022741"/>
    </source>
</evidence>
<dbReference type="PRINTS" id="PR00364">
    <property type="entry name" value="DISEASERSIST"/>
</dbReference>
<protein>
    <submittedName>
        <fullName evidence="11">Disease resistance protein RGA3</fullName>
    </submittedName>
</protein>
<feature type="domain" description="Cytochrome b5 heme-binding" evidence="9">
    <location>
        <begin position="143"/>
        <end position="219"/>
    </location>
</feature>
<dbReference type="SUPFAM" id="SSF55856">
    <property type="entry name" value="Cytochrome b5-like heme/steroid binding domain"/>
    <property type="match status" value="1"/>
</dbReference>
<evidence type="ECO:0000313" key="10">
    <source>
        <dbReference type="Proteomes" id="UP000504608"/>
    </source>
</evidence>
<dbReference type="Gene3D" id="3.10.120.10">
    <property type="entry name" value="Cytochrome b5-like heme/steroid binding domain"/>
    <property type="match status" value="1"/>
</dbReference>
<dbReference type="PANTHER" id="PTHR36766:SF38">
    <property type="entry name" value="DISEASE RESISTANCE PROTEIN RGA3"/>
    <property type="match status" value="1"/>
</dbReference>
<dbReference type="Pfam" id="PF00173">
    <property type="entry name" value="Cyt-b5"/>
    <property type="match status" value="1"/>
</dbReference>
<dbReference type="SMART" id="SM00369">
    <property type="entry name" value="LRR_TYP"/>
    <property type="match status" value="4"/>
</dbReference>
<dbReference type="InterPro" id="IPR003591">
    <property type="entry name" value="Leu-rich_rpt_typical-subtyp"/>
</dbReference>
<evidence type="ECO:0000256" key="8">
    <source>
        <dbReference type="ARBA" id="ARBA00023004"/>
    </source>
</evidence>
<dbReference type="SUPFAM" id="SSF52047">
    <property type="entry name" value="RNI-like"/>
    <property type="match status" value="1"/>
</dbReference>
<dbReference type="RefSeq" id="XP_022991784.1">
    <property type="nucleotide sequence ID" value="XM_023136016.1"/>
</dbReference>
<reference evidence="11" key="1">
    <citation type="submission" date="2025-08" db="UniProtKB">
        <authorList>
            <consortium name="RefSeq"/>
        </authorList>
    </citation>
    <scope>IDENTIFICATION</scope>
    <source>
        <tissue evidence="11">Young leaves</tissue>
    </source>
</reference>
<proteinExistence type="predicted"/>
<dbReference type="Gene3D" id="1.20.5.4130">
    <property type="match status" value="1"/>
</dbReference>
<dbReference type="InterPro" id="IPR055414">
    <property type="entry name" value="LRR_R13L4/SHOC2-like"/>
</dbReference>
<dbReference type="Gene3D" id="3.40.50.300">
    <property type="entry name" value="P-loop containing nucleotide triphosphate hydrolases"/>
    <property type="match status" value="1"/>
</dbReference>
<evidence type="ECO:0000259" key="9">
    <source>
        <dbReference type="PROSITE" id="PS50255"/>
    </source>
</evidence>
<keyword evidence="5" id="KW-0547">Nucleotide-binding</keyword>
<keyword evidence="8" id="KW-0408">Iron</keyword>
<evidence type="ECO:0000256" key="1">
    <source>
        <dbReference type="ARBA" id="ARBA00022614"/>
    </source>
</evidence>
<dbReference type="Pfam" id="PF23247">
    <property type="entry name" value="LRR_RPS2"/>
    <property type="match status" value="1"/>
</dbReference>
<dbReference type="CDD" id="cd14798">
    <property type="entry name" value="RX-CC_like"/>
    <property type="match status" value="1"/>
</dbReference>
<dbReference type="Pfam" id="PF23559">
    <property type="entry name" value="WHD_DRP"/>
    <property type="match status" value="1"/>
</dbReference>
<evidence type="ECO:0000256" key="4">
    <source>
        <dbReference type="ARBA" id="ARBA00022737"/>
    </source>
</evidence>
<dbReference type="InterPro" id="IPR038005">
    <property type="entry name" value="RX-like_CC"/>
</dbReference>
<dbReference type="InterPro" id="IPR057135">
    <property type="entry name" value="At4g27190-like_LRR"/>
</dbReference>
<dbReference type="GO" id="GO:0005524">
    <property type="term" value="F:ATP binding"/>
    <property type="evidence" value="ECO:0007669"/>
    <property type="project" value="UniProtKB-KW"/>
</dbReference>
<evidence type="ECO:0000256" key="3">
    <source>
        <dbReference type="ARBA" id="ARBA00022723"/>
    </source>
</evidence>
<organism evidence="10 11">
    <name type="scientific">Cucurbita maxima</name>
    <name type="common">Pumpkin</name>
    <name type="synonym">Winter squash</name>
    <dbReference type="NCBI Taxonomy" id="3661"/>
    <lineage>
        <taxon>Eukaryota</taxon>
        <taxon>Viridiplantae</taxon>
        <taxon>Streptophyta</taxon>
        <taxon>Embryophyta</taxon>
        <taxon>Tracheophyta</taxon>
        <taxon>Spermatophyta</taxon>
        <taxon>Magnoliopsida</taxon>
        <taxon>eudicotyledons</taxon>
        <taxon>Gunneridae</taxon>
        <taxon>Pentapetalae</taxon>
        <taxon>rosids</taxon>
        <taxon>fabids</taxon>
        <taxon>Cucurbitales</taxon>
        <taxon>Cucurbitaceae</taxon>
        <taxon>Cucurbiteae</taxon>
        <taxon>Cucurbita</taxon>
    </lineage>
</organism>
<gene>
    <name evidence="11" type="primary">LOC111488319</name>
</gene>
<keyword evidence="7" id="KW-0067">ATP-binding</keyword>
<dbReference type="SMART" id="SM01117">
    <property type="entry name" value="Cyt-b5"/>
    <property type="match status" value="1"/>
</dbReference>
<dbReference type="PROSITE" id="PS00191">
    <property type="entry name" value="CYTOCHROME_B5_1"/>
    <property type="match status" value="1"/>
</dbReference>
<evidence type="ECO:0000256" key="6">
    <source>
        <dbReference type="ARBA" id="ARBA00022821"/>
    </source>
</evidence>
<dbReference type="SUPFAM" id="SSF52540">
    <property type="entry name" value="P-loop containing nucleoside triphosphate hydrolases"/>
    <property type="match status" value="1"/>
</dbReference>
<dbReference type="Gene3D" id="3.80.10.10">
    <property type="entry name" value="Ribonuclease Inhibitor"/>
    <property type="match status" value="3"/>
</dbReference>
<dbReference type="GO" id="GO:0046872">
    <property type="term" value="F:metal ion binding"/>
    <property type="evidence" value="ECO:0007669"/>
    <property type="project" value="UniProtKB-KW"/>
</dbReference>
<dbReference type="InterPro" id="IPR032675">
    <property type="entry name" value="LRR_dom_sf"/>
</dbReference>
<keyword evidence="4" id="KW-0677">Repeat</keyword>
<dbReference type="Gene3D" id="1.10.10.10">
    <property type="entry name" value="Winged helix-like DNA-binding domain superfamily/Winged helix DNA-binding domain"/>
    <property type="match status" value="1"/>
</dbReference>
<dbReference type="GO" id="GO:0006952">
    <property type="term" value="P:defense response"/>
    <property type="evidence" value="ECO:0007669"/>
    <property type="project" value="UniProtKB-KW"/>
</dbReference>
<dbReference type="InterPro" id="IPR027417">
    <property type="entry name" value="P-loop_NTPase"/>
</dbReference>
<keyword evidence="10" id="KW-1185">Reference proteome</keyword>
<dbReference type="InterPro" id="IPR001199">
    <property type="entry name" value="Cyt_B5-like_heme/steroid-bd"/>
</dbReference>
<dbReference type="KEGG" id="cmax:111488319"/>
<dbReference type="InterPro" id="IPR036388">
    <property type="entry name" value="WH-like_DNA-bd_sf"/>
</dbReference>
<dbReference type="InterPro" id="IPR042197">
    <property type="entry name" value="Apaf_helical"/>
</dbReference>
<dbReference type="Gene3D" id="1.10.8.430">
    <property type="entry name" value="Helical domain of apoptotic protease-activating factors"/>
    <property type="match status" value="1"/>
</dbReference>
<keyword evidence="6" id="KW-0611">Plant defense</keyword>
<dbReference type="GO" id="GO:0043531">
    <property type="term" value="F:ADP binding"/>
    <property type="evidence" value="ECO:0007669"/>
    <property type="project" value="InterPro"/>
</dbReference>